<dbReference type="RefSeq" id="WP_188861440.1">
    <property type="nucleotide sequence ID" value="NZ_BMLT01000007.1"/>
</dbReference>
<dbReference type="AlphaFoldDB" id="A0A918DUZ0"/>
<dbReference type="Proteomes" id="UP000599578">
    <property type="component" value="Unassembled WGS sequence"/>
</dbReference>
<accession>A0A918DUZ0</accession>
<name>A0A918DUZ0_9GAMM</name>
<proteinExistence type="predicted"/>
<dbReference type="InterPro" id="IPR014942">
    <property type="entry name" value="AbiEii"/>
</dbReference>
<reference evidence="1 2" key="1">
    <citation type="journal article" date="2014" name="Int. J. Syst. Evol. Microbiol.">
        <title>Complete genome sequence of Corynebacterium casei LMG S-19264T (=DSM 44701T), isolated from a smear-ripened cheese.</title>
        <authorList>
            <consortium name="US DOE Joint Genome Institute (JGI-PGF)"/>
            <person name="Walter F."/>
            <person name="Albersmeier A."/>
            <person name="Kalinowski J."/>
            <person name="Ruckert C."/>
        </authorList>
    </citation>
    <scope>NUCLEOTIDE SEQUENCE [LARGE SCALE GENOMIC DNA]</scope>
    <source>
        <strain evidence="1 2">CGMCC 1.7286</strain>
    </source>
</reference>
<comment type="caution">
    <text evidence="1">The sequence shown here is derived from an EMBL/GenBank/DDBJ whole genome shotgun (WGS) entry which is preliminary data.</text>
</comment>
<keyword evidence="2" id="KW-1185">Reference proteome</keyword>
<dbReference type="Pfam" id="PF08843">
    <property type="entry name" value="AbiEii"/>
    <property type="match status" value="1"/>
</dbReference>
<gene>
    <name evidence="1" type="ORF">GCM10011348_30290</name>
</gene>
<evidence type="ECO:0000313" key="2">
    <source>
        <dbReference type="Proteomes" id="UP000599578"/>
    </source>
</evidence>
<evidence type="ECO:0008006" key="3">
    <source>
        <dbReference type="Google" id="ProtNLM"/>
    </source>
</evidence>
<organism evidence="1 2">
    <name type="scientific">Marinobacterium nitratireducens</name>
    <dbReference type="NCBI Taxonomy" id="518897"/>
    <lineage>
        <taxon>Bacteria</taxon>
        <taxon>Pseudomonadati</taxon>
        <taxon>Pseudomonadota</taxon>
        <taxon>Gammaproteobacteria</taxon>
        <taxon>Oceanospirillales</taxon>
        <taxon>Oceanospirillaceae</taxon>
        <taxon>Marinobacterium</taxon>
    </lineage>
</organism>
<dbReference type="Gene3D" id="3.10.450.620">
    <property type="entry name" value="JHP933, nucleotidyltransferase-like core domain"/>
    <property type="match status" value="1"/>
</dbReference>
<dbReference type="EMBL" id="BMLT01000007">
    <property type="protein sequence ID" value="GGO84318.1"/>
    <property type="molecule type" value="Genomic_DNA"/>
</dbReference>
<sequence length="60" mass="6708">MPPAIEGLLYDENLARDMDVAFKGGTALSKCRRAIERCSEDIDLSIHWADLAKAEDEREA</sequence>
<protein>
    <recommendedName>
        <fullName evidence="3">Nucleotidyl transferase AbiEii toxin, Type IV TA system</fullName>
    </recommendedName>
</protein>
<evidence type="ECO:0000313" key="1">
    <source>
        <dbReference type="EMBL" id="GGO84318.1"/>
    </source>
</evidence>